<evidence type="ECO:0000256" key="1">
    <source>
        <dbReference type="SAM" id="MobiDB-lite"/>
    </source>
</evidence>
<feature type="region of interest" description="Disordered" evidence="1">
    <location>
        <begin position="1"/>
        <end position="22"/>
    </location>
</feature>
<protein>
    <recommendedName>
        <fullName evidence="3">DUF1468 domain-containing protein</fullName>
    </recommendedName>
</protein>
<dbReference type="Proteomes" id="UP000606922">
    <property type="component" value="Unassembled WGS sequence"/>
</dbReference>
<reference evidence="4" key="2">
    <citation type="submission" date="2020-09" db="EMBL/GenBank/DDBJ databases">
        <authorList>
            <person name="Sun Q."/>
            <person name="Zhou Y."/>
        </authorList>
    </citation>
    <scope>NUCLEOTIDE SEQUENCE</scope>
    <source>
        <strain evidence="4">CGMCC 1.12813</strain>
    </source>
</reference>
<organism evidence="4 5">
    <name type="scientific">Conyzicola nivalis</name>
    <dbReference type="NCBI Taxonomy" id="1477021"/>
    <lineage>
        <taxon>Bacteria</taxon>
        <taxon>Bacillati</taxon>
        <taxon>Actinomycetota</taxon>
        <taxon>Actinomycetes</taxon>
        <taxon>Micrococcales</taxon>
        <taxon>Microbacteriaceae</taxon>
        <taxon>Conyzicola</taxon>
    </lineage>
</organism>
<accession>A0A916WHM6</accession>
<feature type="transmembrane region" description="Helical" evidence="2">
    <location>
        <begin position="107"/>
        <end position="130"/>
    </location>
</feature>
<name>A0A916WHM6_9MICO</name>
<feature type="transmembrane region" description="Helical" evidence="2">
    <location>
        <begin position="43"/>
        <end position="63"/>
    </location>
</feature>
<keyword evidence="2" id="KW-0472">Membrane</keyword>
<reference evidence="4" key="1">
    <citation type="journal article" date="2014" name="Int. J. Syst. Evol. Microbiol.">
        <title>Complete genome sequence of Corynebacterium casei LMG S-19264T (=DSM 44701T), isolated from a smear-ripened cheese.</title>
        <authorList>
            <consortium name="US DOE Joint Genome Institute (JGI-PGF)"/>
            <person name="Walter F."/>
            <person name="Albersmeier A."/>
            <person name="Kalinowski J."/>
            <person name="Ruckert C."/>
        </authorList>
    </citation>
    <scope>NUCLEOTIDE SEQUENCE</scope>
    <source>
        <strain evidence="4">CGMCC 1.12813</strain>
    </source>
</reference>
<evidence type="ECO:0000313" key="4">
    <source>
        <dbReference type="EMBL" id="GGA97998.1"/>
    </source>
</evidence>
<gene>
    <name evidence="4" type="ORF">GCM10010979_10580</name>
</gene>
<evidence type="ECO:0000256" key="2">
    <source>
        <dbReference type="SAM" id="Phobius"/>
    </source>
</evidence>
<comment type="caution">
    <text evidence="4">The sequence shown here is derived from an EMBL/GenBank/DDBJ whole genome shotgun (WGS) entry which is preliminary data.</text>
</comment>
<feature type="transmembrane region" description="Helical" evidence="2">
    <location>
        <begin position="150"/>
        <end position="172"/>
    </location>
</feature>
<feature type="transmembrane region" description="Helical" evidence="2">
    <location>
        <begin position="75"/>
        <end position="95"/>
    </location>
</feature>
<keyword evidence="2" id="KW-1133">Transmembrane helix</keyword>
<sequence length="180" mass="18848">MALSLPRIGGTPVTSPADRVSNDAAEPIDDAEDFLPAGSAANVGAAVAPLLLGVVGVIGSVQLGLGAVTAPGPGLWPFAICLVIVLCSAALLIGGRRFWDAEAFSRNSLVVAIGLLTLVALVIALPYVGFEIPCAVLCFVWLRFLGGEKWWVSIVISLSITLAFWLIFVLALRIPLPRLF</sequence>
<evidence type="ECO:0000313" key="5">
    <source>
        <dbReference type="Proteomes" id="UP000606922"/>
    </source>
</evidence>
<dbReference type="InterPro" id="IPR009936">
    <property type="entry name" value="DUF1468"/>
</dbReference>
<evidence type="ECO:0000259" key="3">
    <source>
        <dbReference type="Pfam" id="PF07331"/>
    </source>
</evidence>
<dbReference type="AlphaFoldDB" id="A0A916WHM6"/>
<keyword evidence="5" id="KW-1185">Reference proteome</keyword>
<dbReference type="EMBL" id="BMGB01000001">
    <property type="protein sequence ID" value="GGA97998.1"/>
    <property type="molecule type" value="Genomic_DNA"/>
</dbReference>
<proteinExistence type="predicted"/>
<keyword evidence="2" id="KW-0812">Transmembrane</keyword>
<dbReference type="Pfam" id="PF07331">
    <property type="entry name" value="TctB"/>
    <property type="match status" value="1"/>
</dbReference>
<feature type="domain" description="DUF1468" evidence="3">
    <location>
        <begin position="48"/>
        <end position="177"/>
    </location>
</feature>